<evidence type="ECO:0000313" key="1">
    <source>
        <dbReference type="EMBL" id="KAJ0021470.1"/>
    </source>
</evidence>
<evidence type="ECO:0000313" key="2">
    <source>
        <dbReference type="Proteomes" id="UP001163603"/>
    </source>
</evidence>
<organism evidence="1 2">
    <name type="scientific">Pistacia integerrima</name>
    <dbReference type="NCBI Taxonomy" id="434235"/>
    <lineage>
        <taxon>Eukaryota</taxon>
        <taxon>Viridiplantae</taxon>
        <taxon>Streptophyta</taxon>
        <taxon>Embryophyta</taxon>
        <taxon>Tracheophyta</taxon>
        <taxon>Spermatophyta</taxon>
        <taxon>Magnoliopsida</taxon>
        <taxon>eudicotyledons</taxon>
        <taxon>Gunneridae</taxon>
        <taxon>Pentapetalae</taxon>
        <taxon>rosids</taxon>
        <taxon>malvids</taxon>
        <taxon>Sapindales</taxon>
        <taxon>Anacardiaceae</taxon>
        <taxon>Pistacia</taxon>
    </lineage>
</organism>
<name>A0ACC0XSL5_9ROSI</name>
<dbReference type="EMBL" id="CM047746">
    <property type="protein sequence ID" value="KAJ0021470.1"/>
    <property type="molecule type" value="Genomic_DNA"/>
</dbReference>
<accession>A0ACC0XSL5</accession>
<comment type="caution">
    <text evidence="1">The sequence shown here is derived from an EMBL/GenBank/DDBJ whole genome shotgun (WGS) entry which is preliminary data.</text>
</comment>
<sequence length="97" mass="10906">MALPTKFKRMAMVLLFGTTLACFLLFCSVFMKENSDCVAGYGCYYVQVEMLNRKLLSEKEVVVKSELHASSSHELRMVPSGPDPLHHNSSPKKPRTP</sequence>
<dbReference type="Proteomes" id="UP001163603">
    <property type="component" value="Chromosome 11"/>
</dbReference>
<proteinExistence type="predicted"/>
<keyword evidence="2" id="KW-1185">Reference proteome</keyword>
<protein>
    <submittedName>
        <fullName evidence="1">Uncharacterized protein</fullName>
    </submittedName>
</protein>
<reference evidence="2" key="1">
    <citation type="journal article" date="2023" name="G3 (Bethesda)">
        <title>Genome assembly and association tests identify interacting loci associated with vigor, precocity, and sex in interspecific pistachio rootstocks.</title>
        <authorList>
            <person name="Palmer W."/>
            <person name="Jacygrad E."/>
            <person name="Sagayaradj S."/>
            <person name="Cavanaugh K."/>
            <person name="Han R."/>
            <person name="Bertier L."/>
            <person name="Beede B."/>
            <person name="Kafkas S."/>
            <person name="Golino D."/>
            <person name="Preece J."/>
            <person name="Michelmore R."/>
        </authorList>
    </citation>
    <scope>NUCLEOTIDE SEQUENCE [LARGE SCALE GENOMIC DNA]</scope>
</reference>
<gene>
    <name evidence="1" type="ORF">Pint_31761</name>
</gene>